<gene>
    <name evidence="2" type="ORF">QUW28_07385</name>
</gene>
<feature type="transmembrane region" description="Helical" evidence="1">
    <location>
        <begin position="192"/>
        <end position="210"/>
    </location>
</feature>
<evidence type="ECO:0000313" key="3">
    <source>
        <dbReference type="Proteomes" id="UP001529421"/>
    </source>
</evidence>
<feature type="transmembrane region" description="Helical" evidence="1">
    <location>
        <begin position="62"/>
        <end position="82"/>
    </location>
</feature>
<proteinExistence type="predicted"/>
<protein>
    <submittedName>
        <fullName evidence="2">Uncharacterized protein</fullName>
    </submittedName>
</protein>
<name>A0ABT7VBS9_9ACTN</name>
<feature type="transmembrane region" description="Helical" evidence="1">
    <location>
        <begin position="158"/>
        <end position="180"/>
    </location>
</feature>
<dbReference type="EMBL" id="JAUDDZ010000010">
    <property type="protein sequence ID" value="MDM8275312.1"/>
    <property type="molecule type" value="Genomic_DNA"/>
</dbReference>
<keyword evidence="1" id="KW-1133">Transmembrane helix</keyword>
<organism evidence="2 3">
    <name type="scientific">Enorma phocaeensis</name>
    <dbReference type="NCBI Taxonomy" id="1871019"/>
    <lineage>
        <taxon>Bacteria</taxon>
        <taxon>Bacillati</taxon>
        <taxon>Actinomycetota</taxon>
        <taxon>Coriobacteriia</taxon>
        <taxon>Coriobacteriales</taxon>
        <taxon>Coriobacteriaceae</taxon>
        <taxon>Enorma</taxon>
    </lineage>
</organism>
<feature type="transmembrane region" description="Helical" evidence="1">
    <location>
        <begin position="216"/>
        <end position="235"/>
    </location>
</feature>
<accession>A0ABT7VBS9</accession>
<keyword evidence="1" id="KW-0472">Membrane</keyword>
<feature type="transmembrane region" description="Helical" evidence="1">
    <location>
        <begin position="88"/>
        <end position="105"/>
    </location>
</feature>
<dbReference type="Proteomes" id="UP001529421">
    <property type="component" value="Unassembled WGS sequence"/>
</dbReference>
<feature type="transmembrane region" description="Helical" evidence="1">
    <location>
        <begin position="134"/>
        <end position="152"/>
    </location>
</feature>
<evidence type="ECO:0000313" key="2">
    <source>
        <dbReference type="EMBL" id="MDM8275312.1"/>
    </source>
</evidence>
<evidence type="ECO:0000256" key="1">
    <source>
        <dbReference type="SAM" id="Phobius"/>
    </source>
</evidence>
<sequence>MRRSERQALEASLRSHFHHVDESLATDEPMGSRERLVAALAAQAARPAWPGWPYVAAVQVRYMGAMCWALHLVVVLAAFAAAGAGVSYGLLAGALAAVLALASLSEATRSRSCSMAELEASCAVNAQSVACARLVVLGCIDALLIVVVSGLVASGYSLWLMAAQIGAPYLLAVASGLAVARRVSSSDATVGAMASAALVFAACLGLYLVLPEAFGATSGAIWLGAAASAGVFACIEGRRWLRAAAGISASPQVLLDVN</sequence>
<dbReference type="RefSeq" id="WP_289545311.1">
    <property type="nucleotide sequence ID" value="NZ_JAUDDZ010000010.1"/>
</dbReference>
<reference evidence="3" key="1">
    <citation type="submission" date="2023-06" db="EMBL/GenBank/DDBJ databases">
        <title>Identification and characterization of horizontal gene transfer across gut microbiota members of farm animals based on homology search.</title>
        <authorList>
            <person name="Zeman M."/>
            <person name="Kubasova T."/>
            <person name="Jahodarova E."/>
            <person name="Nykrynova M."/>
            <person name="Rychlik I."/>
        </authorList>
    </citation>
    <scope>NUCLEOTIDE SEQUENCE [LARGE SCALE GENOMIC DNA]</scope>
    <source>
        <strain evidence="3">154_Feed</strain>
    </source>
</reference>
<keyword evidence="3" id="KW-1185">Reference proteome</keyword>
<keyword evidence="1" id="KW-0812">Transmembrane</keyword>
<comment type="caution">
    <text evidence="2">The sequence shown here is derived from an EMBL/GenBank/DDBJ whole genome shotgun (WGS) entry which is preliminary data.</text>
</comment>